<dbReference type="EMBL" id="CM000309">
    <property type="protein sequence ID" value="EEQ43271.1"/>
    <property type="molecule type" value="Genomic_DNA"/>
</dbReference>
<dbReference type="HOGENOM" id="CLU_2209649_0_0_1"/>
<gene>
    <name evidence="2" type="ORF">CAWG_01503</name>
</gene>
<dbReference type="VEuPathDB" id="FungiDB:CAWG_01503"/>
<organism evidence="2 3">
    <name type="scientific">Candida albicans (strain WO-1)</name>
    <name type="common">Yeast</name>
    <dbReference type="NCBI Taxonomy" id="294748"/>
    <lineage>
        <taxon>Eukaryota</taxon>
        <taxon>Fungi</taxon>
        <taxon>Dikarya</taxon>
        <taxon>Ascomycota</taxon>
        <taxon>Saccharomycotina</taxon>
        <taxon>Pichiomycetes</taxon>
        <taxon>Debaryomycetaceae</taxon>
        <taxon>Candida/Lodderomyces clade</taxon>
        <taxon>Candida</taxon>
    </lineage>
</organism>
<protein>
    <submittedName>
        <fullName evidence="2">Uncharacterized protein</fullName>
    </submittedName>
</protein>
<evidence type="ECO:0000313" key="2">
    <source>
        <dbReference type="EMBL" id="EEQ43271.1"/>
    </source>
</evidence>
<accession>C4YKZ0</accession>
<dbReference type="Proteomes" id="UP000001429">
    <property type="component" value="Chromosome R"/>
</dbReference>
<keyword evidence="3" id="KW-1185">Reference proteome</keyword>
<proteinExistence type="predicted"/>
<name>C4YKZ0_CANAW</name>
<feature type="transmembrane region" description="Helical" evidence="1">
    <location>
        <begin position="86"/>
        <end position="107"/>
    </location>
</feature>
<keyword evidence="1" id="KW-0472">Membrane</keyword>
<keyword evidence="1" id="KW-1133">Transmembrane helix</keyword>
<evidence type="ECO:0000313" key="3">
    <source>
        <dbReference type="Proteomes" id="UP000001429"/>
    </source>
</evidence>
<dbReference type="PaxDb" id="5476-C4YKZ0"/>
<keyword evidence="1" id="KW-0812">Transmembrane</keyword>
<dbReference type="OMA" id="VWEWQIK"/>
<dbReference type="AlphaFoldDB" id="C4YKZ0"/>
<sequence length="112" mass="13480">MMCTTFFFIFFFSPIFFTFNQKVACVCVCVCVCVWWWWWWWWLNKFVIFCKVVWEWQIKRHLAIVQPSRITFAAQKFFFFGGKASIYLSIYLLGVFSTQLVSINPLLPLTSV</sequence>
<reference evidence="2 3" key="1">
    <citation type="journal article" date="2009" name="Nature">
        <title>Evolution of pathogenicity and sexual reproduction in eight Candida genomes.</title>
        <authorList>
            <person name="Butler G."/>
            <person name="Rasmussen M.D."/>
            <person name="Lin M.F."/>
            <person name="Santos M.A."/>
            <person name="Sakthikumar S."/>
            <person name="Munro C.A."/>
            <person name="Rheinbay E."/>
            <person name="Grabherr M."/>
            <person name="Forche A."/>
            <person name="Reedy J.L."/>
            <person name="Agrafioti I."/>
            <person name="Arnaud M.B."/>
            <person name="Bates S."/>
            <person name="Brown A.J."/>
            <person name="Brunke S."/>
            <person name="Costanzo M.C."/>
            <person name="Fitzpatrick D.A."/>
            <person name="de Groot P.W."/>
            <person name="Harris D."/>
            <person name="Hoyer L.L."/>
            <person name="Hube B."/>
            <person name="Klis F.M."/>
            <person name="Kodira C."/>
            <person name="Lennard N."/>
            <person name="Logue M.E."/>
            <person name="Martin R."/>
            <person name="Neiman A.M."/>
            <person name="Nikolaou E."/>
            <person name="Quail M.A."/>
            <person name="Quinn J."/>
            <person name="Santos M.C."/>
            <person name="Schmitzberger F.F."/>
            <person name="Sherlock G."/>
            <person name="Shah P."/>
            <person name="Silverstein K.A."/>
            <person name="Skrzypek M.S."/>
            <person name="Soll D."/>
            <person name="Staggs R."/>
            <person name="Stansfield I."/>
            <person name="Stumpf M.P."/>
            <person name="Sudbery P.E."/>
            <person name="Srikantha T."/>
            <person name="Zeng Q."/>
            <person name="Berman J."/>
            <person name="Berriman M."/>
            <person name="Heitman J."/>
            <person name="Gow N.A."/>
            <person name="Lorenz M.C."/>
            <person name="Birren B.W."/>
            <person name="Kellis M."/>
            <person name="Cuomo C.A."/>
        </authorList>
    </citation>
    <scope>NUCLEOTIDE SEQUENCE [LARGE SCALE GENOMIC DNA]</scope>
    <source>
        <strain evidence="2 3">WO-1</strain>
    </source>
</reference>
<evidence type="ECO:0000256" key="1">
    <source>
        <dbReference type="SAM" id="Phobius"/>
    </source>
</evidence>